<accession>A0A9N8ZSU8</accession>
<reference evidence="4" key="1">
    <citation type="submission" date="2021-06" db="EMBL/GenBank/DDBJ databases">
        <authorList>
            <person name="Kallberg Y."/>
            <person name="Tangrot J."/>
            <person name="Rosling A."/>
        </authorList>
    </citation>
    <scope>NUCLEOTIDE SEQUENCE</scope>
    <source>
        <strain evidence="4">BR232B</strain>
    </source>
</reference>
<dbReference type="GO" id="GO:0000506">
    <property type="term" value="C:glycosylphosphatidylinositol-N-acetylglucosaminyltransferase (GPI-GnT) complex"/>
    <property type="evidence" value="ECO:0007669"/>
    <property type="project" value="InterPro"/>
</dbReference>
<protein>
    <submittedName>
        <fullName evidence="4">2068_t:CDS:1</fullName>
    </submittedName>
</protein>
<dbReference type="AlphaFoldDB" id="A0A9N8ZSU8"/>
<dbReference type="Proteomes" id="UP000789739">
    <property type="component" value="Unassembled WGS sequence"/>
</dbReference>
<evidence type="ECO:0000259" key="3">
    <source>
        <dbReference type="Pfam" id="PF10181"/>
    </source>
</evidence>
<dbReference type="InterPro" id="IPR019328">
    <property type="entry name" value="PIGH-H_dom"/>
</dbReference>
<keyword evidence="5" id="KW-1185">Reference proteome</keyword>
<comment type="pathway">
    <text evidence="1">Glycolipid biosynthesis; glycosylphosphatidylinositol-anchor biosynthesis.</text>
</comment>
<dbReference type="PANTHER" id="PTHR15231:SF1">
    <property type="entry name" value="PHOSPHATIDYLINOSITOL N-ACETYLGLUCOSAMINYLTRANSFERASE SUBUNIT H"/>
    <property type="match status" value="1"/>
</dbReference>
<feature type="domain" description="Phosphatidylinositol N-acetylglucosaminyltransferase subunit H conserved" evidence="3">
    <location>
        <begin position="80"/>
        <end position="143"/>
    </location>
</feature>
<comment type="similarity">
    <text evidence="2">Belongs to the PIGH family.</text>
</comment>
<proteinExistence type="inferred from homology"/>
<dbReference type="PANTHER" id="PTHR15231">
    <property type="entry name" value="PHOSPHATIDYLINOSITOL N-ACETYLGLUCOSAMINYLTRANSFERASE SUBUNIT H"/>
    <property type="match status" value="1"/>
</dbReference>
<gene>
    <name evidence="4" type="ORF">PBRASI_LOCUS2899</name>
</gene>
<dbReference type="EMBL" id="CAJVPI010000242">
    <property type="protein sequence ID" value="CAG8506789.1"/>
    <property type="molecule type" value="Genomic_DNA"/>
</dbReference>
<evidence type="ECO:0000256" key="2">
    <source>
        <dbReference type="ARBA" id="ARBA00009610"/>
    </source>
</evidence>
<name>A0A9N8ZSU8_9GLOM</name>
<dbReference type="Pfam" id="PF10181">
    <property type="entry name" value="PIG-H"/>
    <property type="match status" value="1"/>
</dbReference>
<evidence type="ECO:0000313" key="4">
    <source>
        <dbReference type="EMBL" id="CAG8506789.1"/>
    </source>
</evidence>
<evidence type="ECO:0000313" key="5">
    <source>
        <dbReference type="Proteomes" id="UP000789739"/>
    </source>
</evidence>
<organism evidence="4 5">
    <name type="scientific">Paraglomus brasilianum</name>
    <dbReference type="NCBI Taxonomy" id="144538"/>
    <lineage>
        <taxon>Eukaryota</taxon>
        <taxon>Fungi</taxon>
        <taxon>Fungi incertae sedis</taxon>
        <taxon>Mucoromycota</taxon>
        <taxon>Glomeromycotina</taxon>
        <taxon>Glomeromycetes</taxon>
        <taxon>Paraglomerales</taxon>
        <taxon>Paraglomeraceae</taxon>
        <taxon>Paraglomus</taxon>
    </lineage>
</organism>
<dbReference type="InterPro" id="IPR044215">
    <property type="entry name" value="PIG-H"/>
</dbReference>
<dbReference type="OrthoDB" id="6256716at2759"/>
<comment type="caution">
    <text evidence="4">The sequence shown here is derived from an EMBL/GenBank/DDBJ whole genome shotgun (WGS) entry which is preliminary data.</text>
</comment>
<evidence type="ECO:0000256" key="1">
    <source>
        <dbReference type="ARBA" id="ARBA00004687"/>
    </source>
</evidence>
<sequence length="177" mass="20388">MELLQLQDLHASVQAAAEKHETIVEPIQEAAPKPRQLSPTPMVNNIVKRRKNNFVVKYAIGAVMISIWIWRKCNIVKEESILIVRDLGVQVKTVYMDGRCISHFIDHSRIADIIINEGITMLQVKFYMAIIVEGQDRMVIVFEHLLPRLSILLRVYRGTRAIIFNETDEPMHPNSFV</sequence>
<dbReference type="GO" id="GO:0006506">
    <property type="term" value="P:GPI anchor biosynthetic process"/>
    <property type="evidence" value="ECO:0007669"/>
    <property type="project" value="InterPro"/>
</dbReference>